<evidence type="ECO:0000256" key="4">
    <source>
        <dbReference type="SAM" id="MobiDB-lite"/>
    </source>
</evidence>
<dbReference type="InterPro" id="IPR000641">
    <property type="entry name" value="CbxX/CfxQ"/>
</dbReference>
<dbReference type="GO" id="GO:0016887">
    <property type="term" value="F:ATP hydrolysis activity"/>
    <property type="evidence" value="ECO:0007669"/>
    <property type="project" value="InterPro"/>
</dbReference>
<evidence type="ECO:0000313" key="7">
    <source>
        <dbReference type="Proteomes" id="UP000294321"/>
    </source>
</evidence>
<feature type="region of interest" description="Disordered" evidence="4">
    <location>
        <begin position="21"/>
        <end position="60"/>
    </location>
</feature>
<dbReference type="SUPFAM" id="SSF52540">
    <property type="entry name" value="P-loop containing nucleoside triphosphate hydrolases"/>
    <property type="match status" value="1"/>
</dbReference>
<keyword evidence="2" id="KW-0547">Nucleotide-binding</keyword>
<dbReference type="InterPro" id="IPR003593">
    <property type="entry name" value="AAA+_ATPase"/>
</dbReference>
<dbReference type="InterPro" id="IPR050773">
    <property type="entry name" value="CbxX/CfxQ_RuBisCO_ESX"/>
</dbReference>
<dbReference type="PANTHER" id="PTHR43392">
    <property type="entry name" value="AAA-TYPE ATPASE FAMILY PROTEIN / ANKYRIN REPEAT FAMILY PROTEIN"/>
    <property type="match status" value="1"/>
</dbReference>
<dbReference type="Gene3D" id="1.10.8.60">
    <property type="match status" value="1"/>
</dbReference>
<feature type="compositionally biased region" description="Basic and acidic residues" evidence="4">
    <location>
        <begin position="36"/>
        <end position="48"/>
    </location>
</feature>
<proteinExistence type="inferred from homology"/>
<gene>
    <name evidence="6" type="ORF">ELX58_04500</name>
</gene>
<dbReference type="InterPro" id="IPR027417">
    <property type="entry name" value="P-loop_NTPase"/>
</dbReference>
<dbReference type="CDD" id="cd00009">
    <property type="entry name" value="AAA"/>
    <property type="match status" value="1"/>
</dbReference>
<sequence>MNYVSAFQDKHFDQKISDLQKELRREHDLQSNYEAKLSEGKPQDHKPTSDSSQYEGPSKTRSALAKKYHIKYQDTIDPTEDGVKQLDGMIGLKSVKDLIKHYIASAEIDQRARELGQDNKMASLNMIFMGNPGTGKTEVARIVGKILFQKHIVKKPLFLECSARDLMSTLVGGALLKTHKLMQRARGGVLFIDEAYVLAPTGDQGDAENSTKNDAVSELLRMAENHRHDTVVILAGYQDKMEELINKSNEGLRSRFNHKVLFPDYSNHEMYQIFMYHAKKTHCILGPKEKDFLKSKLSYFIKYSKKHHENSNARLMRNLLHMVISCHEYRIATHAKDIHKLTLGDINTISLDDLDQGFKRTENNE</sequence>
<reference evidence="7" key="1">
    <citation type="submission" date="2018-12" db="EMBL/GenBank/DDBJ databases">
        <title>A new species of lactobacillus.</title>
        <authorList>
            <person name="Jian Y."/>
            <person name="Xin L."/>
            <person name="Hong Z.J."/>
            <person name="Ming L.Z."/>
            <person name="Hong X.Z."/>
        </authorList>
    </citation>
    <scope>NUCLEOTIDE SEQUENCE [LARGE SCALE GENOMIC DNA]</scope>
    <source>
        <strain evidence="7">HSLZ-75</strain>
    </source>
</reference>
<feature type="compositionally biased region" description="Polar residues" evidence="4">
    <location>
        <begin position="49"/>
        <end position="60"/>
    </location>
</feature>
<organism evidence="6 7">
    <name type="scientific">Acetilactobacillus jinshanensis</name>
    <dbReference type="NCBI Taxonomy" id="1720083"/>
    <lineage>
        <taxon>Bacteria</taxon>
        <taxon>Bacillati</taxon>
        <taxon>Bacillota</taxon>
        <taxon>Bacilli</taxon>
        <taxon>Lactobacillales</taxon>
        <taxon>Lactobacillaceae</taxon>
        <taxon>Acetilactobacillus</taxon>
    </lineage>
</organism>
<evidence type="ECO:0000256" key="3">
    <source>
        <dbReference type="ARBA" id="ARBA00022840"/>
    </source>
</evidence>
<dbReference type="Pfam" id="PF00004">
    <property type="entry name" value="AAA"/>
    <property type="match status" value="1"/>
</dbReference>
<evidence type="ECO:0000313" key="6">
    <source>
        <dbReference type="EMBL" id="QBP18408.1"/>
    </source>
</evidence>
<dbReference type="GO" id="GO:0005524">
    <property type="term" value="F:ATP binding"/>
    <property type="evidence" value="ECO:0007669"/>
    <property type="project" value="UniProtKB-KW"/>
</dbReference>
<dbReference type="InterPro" id="IPR003959">
    <property type="entry name" value="ATPase_AAA_core"/>
</dbReference>
<feature type="domain" description="AAA+ ATPase" evidence="5">
    <location>
        <begin position="122"/>
        <end position="266"/>
    </location>
</feature>
<dbReference type="FunFam" id="3.40.50.300:FF:000216">
    <property type="entry name" value="Type VII secretion ATPase EccA"/>
    <property type="match status" value="1"/>
</dbReference>
<comment type="similarity">
    <text evidence="1">Belongs to the CbxX/CfxQ family.</text>
</comment>
<keyword evidence="3" id="KW-0067">ATP-binding</keyword>
<evidence type="ECO:0000256" key="1">
    <source>
        <dbReference type="ARBA" id="ARBA00010378"/>
    </source>
</evidence>
<dbReference type="AlphaFoldDB" id="A0A4P6ZL64"/>
<dbReference type="PANTHER" id="PTHR43392:SF2">
    <property type="entry name" value="AAA-TYPE ATPASE FAMILY PROTEIN _ ANKYRIN REPEAT FAMILY PROTEIN"/>
    <property type="match status" value="1"/>
</dbReference>
<evidence type="ECO:0000259" key="5">
    <source>
        <dbReference type="SMART" id="SM00382"/>
    </source>
</evidence>
<keyword evidence="7" id="KW-1185">Reference proteome</keyword>
<name>A0A4P6ZL64_9LACO</name>
<dbReference type="PRINTS" id="PR00819">
    <property type="entry name" value="CBXCFQXSUPER"/>
</dbReference>
<dbReference type="SMART" id="SM00382">
    <property type="entry name" value="AAA"/>
    <property type="match status" value="1"/>
</dbReference>
<protein>
    <submittedName>
        <fullName evidence="6">AAA family ATPase</fullName>
    </submittedName>
</protein>
<dbReference type="Proteomes" id="UP000294321">
    <property type="component" value="Chromosome"/>
</dbReference>
<dbReference type="KEGG" id="lji:ELX58_04500"/>
<dbReference type="OrthoDB" id="9806903at2"/>
<dbReference type="EMBL" id="CP034726">
    <property type="protein sequence ID" value="QBP18408.1"/>
    <property type="molecule type" value="Genomic_DNA"/>
</dbReference>
<dbReference type="InterPro" id="IPR041627">
    <property type="entry name" value="AAA_lid_6"/>
</dbReference>
<dbReference type="Pfam" id="PF17866">
    <property type="entry name" value="AAA_lid_6"/>
    <property type="match status" value="1"/>
</dbReference>
<dbReference type="Gene3D" id="3.40.50.300">
    <property type="entry name" value="P-loop containing nucleotide triphosphate hydrolases"/>
    <property type="match status" value="1"/>
</dbReference>
<accession>A0A4P6ZL64</accession>
<evidence type="ECO:0000256" key="2">
    <source>
        <dbReference type="ARBA" id="ARBA00022741"/>
    </source>
</evidence>